<reference evidence="10" key="1">
    <citation type="submission" date="2017-09" db="EMBL/GenBank/DDBJ databases">
        <title>Depth-based differentiation of microbial function through sediment-hosted aquifers and enrichment of novel symbionts in the deep terrestrial subsurface.</title>
        <authorList>
            <person name="Probst A.J."/>
            <person name="Ladd B."/>
            <person name="Jarett J.K."/>
            <person name="Geller-Mcgrath D.E."/>
            <person name="Sieber C.M.K."/>
            <person name="Emerson J.B."/>
            <person name="Anantharaman K."/>
            <person name="Thomas B.C."/>
            <person name="Malmstrom R."/>
            <person name="Stieglmeier M."/>
            <person name="Klingl A."/>
            <person name="Woyke T."/>
            <person name="Ryan C.M."/>
            <person name="Banfield J.F."/>
        </authorList>
    </citation>
    <scope>NUCLEOTIDE SEQUENCE [LARGE SCALE GENOMIC DNA]</scope>
</reference>
<evidence type="ECO:0000256" key="4">
    <source>
        <dbReference type="ARBA" id="ARBA00022989"/>
    </source>
</evidence>
<feature type="transmembrane region" description="Helical" evidence="8">
    <location>
        <begin position="195"/>
        <end position="214"/>
    </location>
</feature>
<accession>A0A2M6WEU4</accession>
<feature type="transmembrane region" description="Helical" evidence="8">
    <location>
        <begin position="83"/>
        <end position="101"/>
    </location>
</feature>
<feature type="transmembrane region" description="Helical" evidence="8">
    <location>
        <begin position="160"/>
        <end position="180"/>
    </location>
</feature>
<keyword evidence="5 8" id="KW-0472">Membrane</keyword>
<dbReference type="EMBL" id="PFBJ01000004">
    <property type="protein sequence ID" value="PIT91321.1"/>
    <property type="molecule type" value="Genomic_DNA"/>
</dbReference>
<feature type="transmembrane region" description="Helical" evidence="8">
    <location>
        <begin position="51"/>
        <end position="71"/>
    </location>
</feature>
<dbReference type="AlphaFoldDB" id="A0A2M6WEU4"/>
<keyword evidence="7" id="KW-0862">Zinc</keyword>
<keyword evidence="6" id="KW-0106">Calcium</keyword>
<organism evidence="9 10">
    <name type="scientific">Candidatus Kaiserbacteria bacterium CG10_big_fil_rev_8_21_14_0_10_49_17</name>
    <dbReference type="NCBI Taxonomy" id="1974609"/>
    <lineage>
        <taxon>Bacteria</taxon>
        <taxon>Candidatus Kaiseribacteriota</taxon>
    </lineage>
</organism>
<evidence type="ECO:0000256" key="1">
    <source>
        <dbReference type="ARBA" id="ARBA00004141"/>
    </source>
</evidence>
<keyword evidence="3" id="KW-0378">Hydrolase</keyword>
<feature type="binding site" evidence="6">
    <location>
        <position position="22"/>
    </location>
    <ligand>
        <name>Ca(2+)</name>
        <dbReference type="ChEBI" id="CHEBI:29108"/>
    </ligand>
</feature>
<keyword evidence="2 8" id="KW-0812">Transmembrane</keyword>
<dbReference type="Pfam" id="PF05875">
    <property type="entry name" value="Ceramidase"/>
    <property type="match status" value="1"/>
</dbReference>
<keyword evidence="4 8" id="KW-1133">Transmembrane helix</keyword>
<evidence type="ECO:0000256" key="7">
    <source>
        <dbReference type="PIRSR" id="PIRSR608901-2"/>
    </source>
</evidence>
<dbReference type="Proteomes" id="UP000228809">
    <property type="component" value="Unassembled WGS sequence"/>
</dbReference>
<evidence type="ECO:0000313" key="10">
    <source>
        <dbReference type="Proteomes" id="UP000228809"/>
    </source>
</evidence>
<name>A0A2M6WEU4_9BACT</name>
<feature type="binding site" evidence="7">
    <location>
        <position position="71"/>
    </location>
    <ligand>
        <name>Zn(2+)</name>
        <dbReference type="ChEBI" id="CHEBI:29105"/>
        <note>catalytic</note>
    </ligand>
</feature>
<dbReference type="GO" id="GO:0046872">
    <property type="term" value="F:metal ion binding"/>
    <property type="evidence" value="ECO:0007669"/>
    <property type="project" value="UniProtKB-KW"/>
</dbReference>
<sequence length="227" mass="25149">MPHTGPQYCETPLTGVYSFPVEFINTISNFPTMFLGLLALYIVWRTSPRAWELWILSFLLLATGIGSTLWHGLRSGWALSFDVFPGVLFLLFLVFCWGALVSGRLIGFLAPLILLGIQAFAFSSLSFTGTVSPFVVLYGSILFFSILLLWGTLRKYGKRAAVIGLCAVTLALFAAAMRTIDFLVCQYVPFGTHLLWHITLGASAFTAIMLIVHIKRFQNNEKIPEGA</sequence>
<feature type="transmembrane region" description="Helical" evidence="8">
    <location>
        <begin position="108"/>
        <end position="128"/>
    </location>
</feature>
<feature type="transmembrane region" description="Helical" evidence="8">
    <location>
        <begin position="23"/>
        <end position="44"/>
    </location>
</feature>
<feature type="transmembrane region" description="Helical" evidence="8">
    <location>
        <begin position="134"/>
        <end position="153"/>
    </location>
</feature>
<dbReference type="GO" id="GO:0006672">
    <property type="term" value="P:ceramide metabolic process"/>
    <property type="evidence" value="ECO:0007669"/>
    <property type="project" value="InterPro"/>
</dbReference>
<keyword evidence="6" id="KW-0479">Metal-binding</keyword>
<evidence type="ECO:0000313" key="9">
    <source>
        <dbReference type="EMBL" id="PIT91321.1"/>
    </source>
</evidence>
<evidence type="ECO:0000256" key="5">
    <source>
        <dbReference type="ARBA" id="ARBA00023136"/>
    </source>
</evidence>
<comment type="caution">
    <text evidence="9">The sequence shown here is derived from an EMBL/GenBank/DDBJ whole genome shotgun (WGS) entry which is preliminary data.</text>
</comment>
<dbReference type="GO" id="GO:0016020">
    <property type="term" value="C:membrane"/>
    <property type="evidence" value="ECO:0007669"/>
    <property type="project" value="UniProtKB-SubCell"/>
</dbReference>
<protein>
    <recommendedName>
        <fullName evidence="11">Ceramidase</fullName>
    </recommendedName>
</protein>
<evidence type="ECO:0008006" key="11">
    <source>
        <dbReference type="Google" id="ProtNLM"/>
    </source>
</evidence>
<comment type="subcellular location">
    <subcellularLocation>
        <location evidence="1">Membrane</location>
        <topology evidence="1">Multi-pass membrane protein</topology>
    </subcellularLocation>
</comment>
<dbReference type="InterPro" id="IPR008901">
    <property type="entry name" value="ACER"/>
</dbReference>
<evidence type="ECO:0000256" key="2">
    <source>
        <dbReference type="ARBA" id="ARBA00022692"/>
    </source>
</evidence>
<gene>
    <name evidence="9" type="ORF">COU17_00820</name>
</gene>
<feature type="binding site" evidence="7">
    <location>
        <position position="193"/>
    </location>
    <ligand>
        <name>Zn(2+)</name>
        <dbReference type="ChEBI" id="CHEBI:29105"/>
        <note>catalytic</note>
    </ligand>
</feature>
<dbReference type="GO" id="GO:0016811">
    <property type="term" value="F:hydrolase activity, acting on carbon-nitrogen (but not peptide) bonds, in linear amides"/>
    <property type="evidence" value="ECO:0007669"/>
    <property type="project" value="InterPro"/>
</dbReference>
<proteinExistence type="predicted"/>
<evidence type="ECO:0000256" key="3">
    <source>
        <dbReference type="ARBA" id="ARBA00022801"/>
    </source>
</evidence>
<evidence type="ECO:0000256" key="6">
    <source>
        <dbReference type="PIRSR" id="PIRSR608901-1"/>
    </source>
</evidence>
<feature type="binding site" evidence="7">
    <location>
        <position position="197"/>
    </location>
    <ligand>
        <name>Zn(2+)</name>
        <dbReference type="ChEBI" id="CHEBI:29105"/>
        <note>catalytic</note>
    </ligand>
</feature>
<comment type="cofactor">
    <cofactor evidence="7">
        <name>Zn(2+)</name>
        <dbReference type="ChEBI" id="CHEBI:29105"/>
    </cofactor>
</comment>
<evidence type="ECO:0000256" key="8">
    <source>
        <dbReference type="SAM" id="Phobius"/>
    </source>
</evidence>